<dbReference type="Proteomes" id="UP000307720">
    <property type="component" value="Unassembled WGS sequence"/>
</dbReference>
<dbReference type="EMBL" id="SRZB01000007">
    <property type="protein sequence ID" value="TGX99510.1"/>
    <property type="molecule type" value="Genomic_DNA"/>
</dbReference>
<reference evidence="1" key="1">
    <citation type="submission" date="2019-04" db="EMBL/GenBank/DDBJ databases">
        <title>Microbes associate with the intestines of laboratory mice.</title>
        <authorList>
            <person name="Navarre W."/>
            <person name="Wong E."/>
            <person name="Huang K."/>
            <person name="Tropini C."/>
            <person name="Ng K."/>
            <person name="Yu B."/>
        </authorList>
    </citation>
    <scope>NUCLEOTIDE SEQUENCE</scope>
    <source>
        <strain evidence="1">NM72_1-8</strain>
    </source>
</reference>
<sequence length="52" mass="5687">MKKYVCEPCGYEYDPEAGDPDNGIAPGTAFEDIPEDWVCPICGMGKEVFVEA</sequence>
<gene>
    <name evidence="1" type="ORF">E5357_05450</name>
</gene>
<comment type="caution">
    <text evidence="1">The sequence shown here is derived from an EMBL/GenBank/DDBJ whole genome shotgun (WGS) entry which is preliminary data.</text>
</comment>
<name>A0AC61R0I7_9FIRM</name>
<organism evidence="1 2">
    <name type="scientific">Hominisplanchenecus murintestinalis</name>
    <dbReference type="NCBI Taxonomy" id="2941517"/>
    <lineage>
        <taxon>Bacteria</taxon>
        <taxon>Bacillati</taxon>
        <taxon>Bacillota</taxon>
        <taxon>Clostridia</taxon>
        <taxon>Lachnospirales</taxon>
        <taxon>Lachnospiraceae</taxon>
        <taxon>Hominisplanchenecus</taxon>
    </lineage>
</organism>
<accession>A0AC61R0I7</accession>
<keyword evidence="2" id="KW-1185">Reference proteome</keyword>
<evidence type="ECO:0000313" key="2">
    <source>
        <dbReference type="Proteomes" id="UP000307720"/>
    </source>
</evidence>
<evidence type="ECO:0000313" key="1">
    <source>
        <dbReference type="EMBL" id="TGX99510.1"/>
    </source>
</evidence>
<protein>
    <submittedName>
        <fullName evidence="1">Rubredoxin</fullName>
    </submittedName>
</protein>
<proteinExistence type="predicted"/>